<proteinExistence type="predicted"/>
<dbReference type="RefSeq" id="WP_185009463.1">
    <property type="nucleotide sequence ID" value="NZ_BAAAUI010000007.1"/>
</dbReference>
<dbReference type="Proteomes" id="UP000533598">
    <property type="component" value="Unassembled WGS sequence"/>
</dbReference>
<comment type="caution">
    <text evidence="2">The sequence shown here is derived from an EMBL/GenBank/DDBJ whole genome shotgun (WGS) entry which is preliminary data.</text>
</comment>
<feature type="signal peptide" evidence="1">
    <location>
        <begin position="1"/>
        <end position="27"/>
    </location>
</feature>
<gene>
    <name evidence="2" type="ORF">HNR67_008404</name>
</gene>
<dbReference type="AlphaFoldDB" id="A0A7W7CJF3"/>
<dbReference type="EMBL" id="JACHMH010000001">
    <property type="protein sequence ID" value="MBB4682286.1"/>
    <property type="molecule type" value="Genomic_DNA"/>
</dbReference>
<accession>A0A7W7CJF3</accession>
<reference evidence="2 3" key="1">
    <citation type="submission" date="2020-08" db="EMBL/GenBank/DDBJ databases">
        <title>Sequencing the genomes of 1000 actinobacteria strains.</title>
        <authorList>
            <person name="Klenk H.-P."/>
        </authorList>
    </citation>
    <scope>NUCLEOTIDE SEQUENCE [LARGE SCALE GENOMIC DNA]</scope>
    <source>
        <strain evidence="2 3">DSM 44230</strain>
    </source>
</reference>
<organism evidence="2 3">
    <name type="scientific">Crossiella cryophila</name>
    <dbReference type="NCBI Taxonomy" id="43355"/>
    <lineage>
        <taxon>Bacteria</taxon>
        <taxon>Bacillati</taxon>
        <taxon>Actinomycetota</taxon>
        <taxon>Actinomycetes</taxon>
        <taxon>Pseudonocardiales</taxon>
        <taxon>Pseudonocardiaceae</taxon>
        <taxon>Crossiella</taxon>
    </lineage>
</organism>
<evidence type="ECO:0000313" key="2">
    <source>
        <dbReference type="EMBL" id="MBB4682286.1"/>
    </source>
</evidence>
<protein>
    <submittedName>
        <fullName evidence="2">Uncharacterized protein</fullName>
    </submittedName>
</protein>
<sequence length="80" mass="8394">MLRPLALVLTSAIVGATLAGPAATAHADAEECVSYAMSEADAGILLADLACAAVTFLDCYRVFRAEYGPQLWAMTACELR</sequence>
<name>A0A7W7CJF3_9PSEU</name>
<keyword evidence="3" id="KW-1185">Reference proteome</keyword>
<keyword evidence="1" id="KW-0732">Signal</keyword>
<feature type="chain" id="PRO_5039235632" evidence="1">
    <location>
        <begin position="28"/>
        <end position="80"/>
    </location>
</feature>
<evidence type="ECO:0000256" key="1">
    <source>
        <dbReference type="SAM" id="SignalP"/>
    </source>
</evidence>
<evidence type="ECO:0000313" key="3">
    <source>
        <dbReference type="Proteomes" id="UP000533598"/>
    </source>
</evidence>